<dbReference type="InterPro" id="IPR012993">
    <property type="entry name" value="UME"/>
</dbReference>
<dbReference type="Gene3D" id="3.30.1010.10">
    <property type="entry name" value="Phosphatidylinositol 3-kinase Catalytic Subunit, Chain A, domain 4"/>
    <property type="match status" value="1"/>
</dbReference>
<dbReference type="InterPro" id="IPR036940">
    <property type="entry name" value="PI3/4_kinase_cat_sf"/>
</dbReference>
<evidence type="ECO:0000256" key="4">
    <source>
        <dbReference type="ARBA" id="ARBA00012513"/>
    </source>
</evidence>
<dbReference type="SMART" id="SM01343">
    <property type="entry name" value="FATC"/>
    <property type="match status" value="1"/>
</dbReference>
<keyword evidence="9" id="KW-0227">DNA damage</keyword>
<evidence type="ECO:0000256" key="2">
    <source>
        <dbReference type="ARBA" id="ARBA00010769"/>
    </source>
</evidence>
<dbReference type="Pfam" id="PF25030">
    <property type="entry name" value="M-HEAT_ATR"/>
    <property type="match status" value="1"/>
</dbReference>
<organism evidence="24 25">
    <name type="scientific">Diplogelasinospora grovesii</name>
    <dbReference type="NCBI Taxonomy" id="303347"/>
    <lineage>
        <taxon>Eukaryota</taxon>
        <taxon>Fungi</taxon>
        <taxon>Dikarya</taxon>
        <taxon>Ascomycota</taxon>
        <taxon>Pezizomycotina</taxon>
        <taxon>Sordariomycetes</taxon>
        <taxon>Sordariomycetidae</taxon>
        <taxon>Sordariales</taxon>
        <taxon>Diplogelasinosporaceae</taxon>
        <taxon>Diplogelasinospora</taxon>
    </lineage>
</organism>
<keyword evidence="13" id="KW-0234">DNA repair</keyword>
<dbReference type="InterPro" id="IPR056802">
    <property type="entry name" value="ATR-like_M-HEAT"/>
</dbReference>
<dbReference type="Gene3D" id="1.25.10.10">
    <property type="entry name" value="Leucine-rich Repeat Variant"/>
    <property type="match status" value="1"/>
</dbReference>
<dbReference type="InterPro" id="IPR016024">
    <property type="entry name" value="ARM-type_fold"/>
</dbReference>
<dbReference type="GO" id="GO:0005634">
    <property type="term" value="C:nucleus"/>
    <property type="evidence" value="ECO:0007669"/>
    <property type="project" value="UniProtKB-SubCell"/>
</dbReference>
<dbReference type="InterPro" id="IPR014009">
    <property type="entry name" value="PIK_FAT"/>
</dbReference>
<evidence type="ECO:0000259" key="23">
    <source>
        <dbReference type="PROSITE" id="PS51190"/>
    </source>
</evidence>
<protein>
    <recommendedName>
        <fullName evidence="5">Serine/threonine-protein kinase MEC1</fullName>
        <ecNumber evidence="4">2.7.11.1</ecNumber>
    </recommendedName>
    <alternativeName>
        <fullName evidence="19">ATR homolog</fullName>
    </alternativeName>
    <alternativeName>
        <fullName evidence="18">DNA-damage checkpoint kinase MEC1</fullName>
    </alternativeName>
    <alternativeName>
        <fullName evidence="17">Mitosis entry checkpoint protein 1</fullName>
    </alternativeName>
</protein>
<dbReference type="InterPro" id="IPR050517">
    <property type="entry name" value="DDR_Repair_Kinase"/>
</dbReference>
<reference evidence="25" key="1">
    <citation type="journal article" date="2023" name="Mol. Phylogenet. Evol.">
        <title>Genome-scale phylogeny and comparative genomics of the fungal order Sordariales.</title>
        <authorList>
            <person name="Hensen N."/>
            <person name="Bonometti L."/>
            <person name="Westerberg I."/>
            <person name="Brannstrom I.O."/>
            <person name="Guillou S."/>
            <person name="Cros-Aarteil S."/>
            <person name="Calhoun S."/>
            <person name="Haridas S."/>
            <person name="Kuo A."/>
            <person name="Mondo S."/>
            <person name="Pangilinan J."/>
            <person name="Riley R."/>
            <person name="LaButti K."/>
            <person name="Andreopoulos B."/>
            <person name="Lipzen A."/>
            <person name="Chen C."/>
            <person name="Yan M."/>
            <person name="Daum C."/>
            <person name="Ng V."/>
            <person name="Clum A."/>
            <person name="Steindorff A."/>
            <person name="Ohm R.A."/>
            <person name="Martin F."/>
            <person name="Silar P."/>
            <person name="Natvig D.O."/>
            <person name="Lalanne C."/>
            <person name="Gautier V."/>
            <person name="Ament-Velasquez S.L."/>
            <person name="Kruys A."/>
            <person name="Hutchinson M.I."/>
            <person name="Powell A.J."/>
            <person name="Barry K."/>
            <person name="Miller A.N."/>
            <person name="Grigoriev I.V."/>
            <person name="Debuchy R."/>
            <person name="Gladieux P."/>
            <person name="Hiltunen Thoren M."/>
            <person name="Johannesson H."/>
        </authorList>
    </citation>
    <scope>NUCLEOTIDE SEQUENCE [LARGE SCALE GENOMIC DNA]</scope>
    <source>
        <strain evidence="25">CBS 340.73</strain>
    </source>
</reference>
<dbReference type="SUPFAM" id="SSF48371">
    <property type="entry name" value="ARM repeat"/>
    <property type="match status" value="1"/>
</dbReference>
<evidence type="ECO:0000256" key="7">
    <source>
        <dbReference type="ARBA" id="ARBA00022679"/>
    </source>
</evidence>
<dbReference type="InterPro" id="IPR003152">
    <property type="entry name" value="FATC_dom"/>
</dbReference>
<keyword evidence="14" id="KW-0539">Nucleus</keyword>
<dbReference type="GO" id="GO:0005524">
    <property type="term" value="F:ATP binding"/>
    <property type="evidence" value="ECO:0007669"/>
    <property type="project" value="UniProtKB-KW"/>
</dbReference>
<dbReference type="GO" id="GO:0006281">
    <property type="term" value="P:DNA repair"/>
    <property type="evidence" value="ECO:0007669"/>
    <property type="project" value="UniProtKB-KW"/>
</dbReference>
<dbReference type="Proteomes" id="UP001303473">
    <property type="component" value="Unassembled WGS sequence"/>
</dbReference>
<dbReference type="GO" id="GO:0000077">
    <property type="term" value="P:DNA damage checkpoint signaling"/>
    <property type="evidence" value="ECO:0007669"/>
    <property type="project" value="TreeGrafter"/>
</dbReference>
<feature type="region of interest" description="Disordered" evidence="20">
    <location>
        <begin position="464"/>
        <end position="491"/>
    </location>
</feature>
<evidence type="ECO:0000256" key="11">
    <source>
        <dbReference type="ARBA" id="ARBA00022840"/>
    </source>
</evidence>
<dbReference type="InterPro" id="IPR003151">
    <property type="entry name" value="PIK-rel_kinase_FAT"/>
</dbReference>
<evidence type="ECO:0000256" key="14">
    <source>
        <dbReference type="ARBA" id="ARBA00023242"/>
    </source>
</evidence>
<dbReference type="InterPro" id="IPR058681">
    <property type="entry name" value="HEAT_MEC1_N"/>
</dbReference>
<dbReference type="EC" id="2.7.11.1" evidence="4"/>
<dbReference type="InterPro" id="IPR011989">
    <property type="entry name" value="ARM-like"/>
</dbReference>
<evidence type="ECO:0000256" key="17">
    <source>
        <dbReference type="ARBA" id="ARBA00029679"/>
    </source>
</evidence>
<evidence type="ECO:0000256" key="15">
    <source>
        <dbReference type="ARBA" id="ARBA00023254"/>
    </source>
</evidence>
<dbReference type="PANTHER" id="PTHR11139:SF125">
    <property type="entry name" value="SERINE_THREONINE-PROTEIN KINASE MEC1"/>
    <property type="match status" value="1"/>
</dbReference>
<comment type="caution">
    <text evidence="24">The sequence shown here is derived from an EMBL/GenBank/DDBJ whole genome shotgun (WGS) entry which is preliminary data.</text>
</comment>
<evidence type="ECO:0000313" key="25">
    <source>
        <dbReference type="Proteomes" id="UP001303473"/>
    </source>
</evidence>
<comment type="subcellular location">
    <subcellularLocation>
        <location evidence="1">Nucleus</location>
    </subcellularLocation>
</comment>
<dbReference type="SMART" id="SM00146">
    <property type="entry name" value="PI3Kc"/>
    <property type="match status" value="1"/>
</dbReference>
<dbReference type="SUPFAM" id="SSF56112">
    <property type="entry name" value="Protein kinase-like (PK-like)"/>
    <property type="match status" value="1"/>
</dbReference>
<dbReference type="InterPro" id="IPR000403">
    <property type="entry name" value="PI3/4_kinase_cat_dom"/>
</dbReference>
<evidence type="ECO:0000256" key="18">
    <source>
        <dbReference type="ARBA" id="ARBA00030459"/>
    </source>
</evidence>
<evidence type="ECO:0000259" key="22">
    <source>
        <dbReference type="PROSITE" id="PS51189"/>
    </source>
</evidence>
<feature type="domain" description="FATC" evidence="23">
    <location>
        <begin position="2473"/>
        <end position="2505"/>
    </location>
</feature>
<keyword evidence="8" id="KW-0547">Nucleotide-binding</keyword>
<evidence type="ECO:0000313" key="24">
    <source>
        <dbReference type="EMBL" id="KAK3935676.1"/>
    </source>
</evidence>
<evidence type="ECO:0000256" key="19">
    <source>
        <dbReference type="ARBA" id="ARBA00033001"/>
    </source>
</evidence>
<sequence>MASRLHGDGLGRSELIQPPPSTLAAQFAENFAASAGLPRSRPEEDASELKRLLKVIEEQKTNPSSLTLEDRVKQNHLLIYACCRVVLDSIAWNDPFRDLASEHSESQARRAINFLVLSINESPSVIDFIDNGGDLLYRGKLPLWMWLMPKVLKLLGHKRMLGVSGAIQSLCECIMAHTVQHPSLSRQRTGKSFCRYITASVDAIIRQVHLGGLQKPHSFHLELPPGPTIKEILRYTDKSPPSYTLDDVEQAIRQAFSLLVAMKGVIIPRREVTGDLSQSSPIWTWLPDRIESVAVMQVPWPTAVDGGFAPVLQLALDLAVAGNQLCGRSSVLHEKVNITLMTVCGIVIEQCAQLLGEDEIGTNLRRTTSSALVQLAQEAVDHRPLAARVASHLISPWAEECVFTHAIVADTDLARSYRVLKQAALNPANYLAADDVKPGEFTDIQLREQVGRFAHKLPRPSIEKREALQEGQEPPAKRVREEASAPSTKRARLVASPSCGVPELVDQIRRLHSDRSLVVPADGYDLAELTRHLGFVMSNTAIDGPQLTFSRTNLAHMTEDERCQVINLLTRIPCAGDNRLVALRDGQGIPISFECSVCDGGRAGNLSKRPPGQLPGQWDGFTDTVSDVFTKMLQLDVISESKRARVVAMMALRRILRHSRAQEIWDLEKSIPGQWCLQSLQSSVRELRVAAGRTLSLFLAEPSEAQCEVDTVRRNRAIALGILKSLSDTDDDNVHETCVMAWGQVGRVMGGLASVEEFNLVLIKLVEYLGHGNAVVSSSALGEIQRLAGHRREDAKQLFLPFWDSLAYPVVKDLDAKPQTANMVARLLGMDVRSLLLGIQKHALPWLVLTKKREVIQMIADVRGDKEIWQPCVDAQNLTSILALLLLQGVPDSVGYAMSLLRAVSAQFDLLGPFELFRSDPIPPIMEILIAASGGGKARNRDRALAALTAVARVLSANDQIGPFLKPHALGLTTRLSEVINDTTGTSHPVQEKRRCLGALEMMITQGNEHVSIALPQISACLMAALSRAELRSAAFSCWAHMVTRLRPPDVSGSPSEDSAQMQTTFFLIGEYWKDSDDQTRQIMKELVEFLLTDRKALLQKLGHYLPSLKHIEELAECSRELESFCPPIDDRATCEMLAARLRHENPGVVGEALTRLVEYLTSSPDYVQKSAIGEQPDSVVSTLVRSLLDCSAKYGSSEPRIARHCAQALGLIGCVDPNRLEAVREERQFIVIHNFADRGETRDFVIFTLENVLVKAFLSTTDTKFQGFLCYAMQKLLEFSGFRTACALAMQGNALGQHEEAFNKWMTFSDKSREVLTPFLSSTYGMKPMPEQPTEYPIFRAGKPYVTWLRAFVLDLLGRGHTPYSRAIFEPLRRLIKVQDRPVAEFLLPYAVLHAITGQAAEESAAEYGEKVAAELAAILRPHPDPDHHATSEESRQTELYCEAAFRILDYCMRWLQARKPRPDAVTSRRVEKVLGSLDPFWISQRALDCKQYARALFYLERKEIANPAEGMVEQTRIAQNFYETFAKIDDPDGLQGLSAHEHWHDIMDLDQQAVGHQRAGRLEAAIRWWYTRLNETPNFREAQENLLNCLKETGQHANVLKWVESFKIAPGSTNWVAPFAVEAAWSLGDFDKVQEHLGRCDEGYISDNFNLGIARALLSLRSQGEDPSLQKFWTWMGDLRARVVHSMSYSSTASLRACHDALLQCHVLTDLEIIVKASVMQRDGVLPALGRRREVVGAYVGDKQYLVGVGRAAMLAMQPKYEDKYRASMWISTARLARKVGSLAQCDDAVLHARALGDIAGKFEYAKLLYKEGSHREAIKELEMSIQRITRATAPPAWFRESYRDISEEERNHLAGRGTLKLAKWLDSTGQMHASALREKYQQALRMLEESEKAHQMFALYYKKLLDSEKTLKPDQQSDKYLTGENAKLVIENSIRSLHFGTKYLHQSLPSLLTLWLDLGAQVGHAPEGKLSVSRPLYLRRREMLEEVHKCLRKHIPKLPAYIFFTALAQIVARIAHPNEEVFRILEQMIIMVVDAYPQQALWSLFSFMTRKKTTSAERWERGRRILTSLRDTRAAVVGPECNMAQLLRAAEKLAEELLMACNSGEFPTNRTAYASLTRDLHFNQKWARCPLVVPVETFLTPALPASTDKVTRKHKAFSEHVVTLDSFQDQVMVLSSLAKPRKLTARGSDGRLYDLLLKPKDDLRTDQRLMEFNGMINRFLKRDVESSLRQLSIRTYAVTPLNEECGIIEWVDGLKTLREILLGIYKTRNVQPNYSEIAQLMREASTAEANIHLFTDRVLRMFPPVLPDWFVAQFPEPSAWLAARLRYTRSCAVMSMVGTILGLGDRHGENVLLEEGNGGIFHVDFNCLFDKGLTFAQPERVPFRLTHNMVAAMGIHGYEGPFRRCSELTLRILRQHEETLMTILEAFIHDPTLDLQRAKKRSNEVVRLNPTSVVESIRRKVKGLLPKESIPLGVEGHVEELIKQAVSPHNLAAMYIGWCPFL</sequence>
<evidence type="ECO:0000256" key="12">
    <source>
        <dbReference type="ARBA" id="ARBA00022853"/>
    </source>
</evidence>
<dbReference type="Pfam" id="PF25385">
    <property type="entry name" value="HEAT_MEC1_N"/>
    <property type="match status" value="1"/>
</dbReference>
<evidence type="ECO:0000256" key="1">
    <source>
        <dbReference type="ARBA" id="ARBA00004123"/>
    </source>
</evidence>
<evidence type="ECO:0000259" key="21">
    <source>
        <dbReference type="PROSITE" id="PS50290"/>
    </source>
</evidence>
<dbReference type="Pfam" id="PF02259">
    <property type="entry name" value="FAT"/>
    <property type="match status" value="1"/>
</dbReference>
<evidence type="ECO:0000256" key="3">
    <source>
        <dbReference type="ARBA" id="ARBA00011370"/>
    </source>
</evidence>
<feature type="domain" description="PI3K/PI4K catalytic" evidence="21">
    <location>
        <begin position="2170"/>
        <end position="2476"/>
    </location>
</feature>
<dbReference type="Pfam" id="PF08064">
    <property type="entry name" value="UME"/>
    <property type="match status" value="1"/>
</dbReference>
<dbReference type="CDD" id="cd00892">
    <property type="entry name" value="PIKKc_ATR"/>
    <property type="match status" value="1"/>
</dbReference>
<name>A0AAN6S0V1_9PEZI</name>
<comment type="function">
    <text evidence="16">Serine/threonine protein kinase which activates checkpoint signaling upon genotoxic stresses such as ionizing radiation (IR), ultraviolet light (UV), or DNA replication stalling, thereby acting as a DNA damage sensor. Recognizes the substrate consensus sequence [ST]-Q. Phosphorylates histone H2A to form H2AS128ph (gamma-H2A) at sites of DNA damage, involved in the regulation of DNA damage response mechanism. Required for the control of telomere length and genome stability.</text>
</comment>
<evidence type="ECO:0000256" key="13">
    <source>
        <dbReference type="ARBA" id="ARBA00023204"/>
    </source>
</evidence>
<dbReference type="Pfam" id="PF00454">
    <property type="entry name" value="PI3_PI4_kinase"/>
    <property type="match status" value="1"/>
</dbReference>
<keyword evidence="6" id="KW-0723">Serine/threonine-protein kinase</keyword>
<accession>A0AAN6S0V1</accession>
<dbReference type="Pfam" id="PF23593">
    <property type="entry name" value="HEAT_ATR"/>
    <property type="match status" value="1"/>
</dbReference>
<dbReference type="GO" id="GO:0000723">
    <property type="term" value="P:telomere maintenance"/>
    <property type="evidence" value="ECO:0007669"/>
    <property type="project" value="TreeGrafter"/>
</dbReference>
<dbReference type="InterPro" id="IPR057564">
    <property type="entry name" value="HEAT_ATR"/>
</dbReference>
<evidence type="ECO:0000256" key="20">
    <source>
        <dbReference type="SAM" id="MobiDB-lite"/>
    </source>
</evidence>
<keyword evidence="15" id="KW-0469">Meiosis</keyword>
<gene>
    <name evidence="24" type="ORF">QBC46DRAFT_421707</name>
</gene>
<keyword evidence="25" id="KW-1185">Reference proteome</keyword>
<evidence type="ECO:0000256" key="5">
    <source>
        <dbReference type="ARBA" id="ARBA00021345"/>
    </source>
</evidence>
<evidence type="ECO:0000256" key="10">
    <source>
        <dbReference type="ARBA" id="ARBA00022777"/>
    </source>
</evidence>
<dbReference type="GO" id="GO:0004674">
    <property type="term" value="F:protein serine/threonine kinase activity"/>
    <property type="evidence" value="ECO:0007669"/>
    <property type="project" value="UniProtKB-KW"/>
</dbReference>
<proteinExistence type="inferred from homology"/>
<keyword evidence="12" id="KW-0156">Chromatin regulator</keyword>
<keyword evidence="11" id="KW-0067">ATP-binding</keyword>
<comment type="similarity">
    <text evidence="2">Belongs to the PI3/PI4-kinase family. ATM subfamily.</text>
</comment>
<dbReference type="SMART" id="SM00802">
    <property type="entry name" value="UME"/>
    <property type="match status" value="1"/>
</dbReference>
<feature type="domain" description="FAT" evidence="22">
    <location>
        <begin position="1483"/>
        <end position="2053"/>
    </location>
</feature>
<dbReference type="GO" id="GO:0005694">
    <property type="term" value="C:chromosome"/>
    <property type="evidence" value="ECO:0007669"/>
    <property type="project" value="TreeGrafter"/>
</dbReference>
<evidence type="ECO:0000256" key="6">
    <source>
        <dbReference type="ARBA" id="ARBA00022527"/>
    </source>
</evidence>
<evidence type="ECO:0000256" key="16">
    <source>
        <dbReference type="ARBA" id="ARBA00025079"/>
    </source>
</evidence>
<dbReference type="PROSITE" id="PS51189">
    <property type="entry name" value="FAT"/>
    <property type="match status" value="1"/>
</dbReference>
<dbReference type="Gene3D" id="1.10.1070.11">
    <property type="entry name" value="Phosphatidylinositol 3-/4-kinase, catalytic domain"/>
    <property type="match status" value="1"/>
</dbReference>
<dbReference type="PANTHER" id="PTHR11139">
    <property type="entry name" value="ATAXIA TELANGIECTASIA MUTATED ATM -RELATED"/>
    <property type="match status" value="1"/>
</dbReference>
<dbReference type="EMBL" id="MU853912">
    <property type="protein sequence ID" value="KAK3935676.1"/>
    <property type="molecule type" value="Genomic_DNA"/>
</dbReference>
<evidence type="ECO:0000256" key="8">
    <source>
        <dbReference type="ARBA" id="ARBA00022741"/>
    </source>
</evidence>
<keyword evidence="10 24" id="KW-0418">Kinase</keyword>
<dbReference type="InterPro" id="IPR011009">
    <property type="entry name" value="Kinase-like_dom_sf"/>
</dbReference>
<evidence type="ECO:0000256" key="9">
    <source>
        <dbReference type="ARBA" id="ARBA00022763"/>
    </source>
</evidence>
<dbReference type="PROSITE" id="PS51190">
    <property type="entry name" value="FATC"/>
    <property type="match status" value="1"/>
</dbReference>
<dbReference type="Pfam" id="PF02260">
    <property type="entry name" value="FATC"/>
    <property type="match status" value="1"/>
</dbReference>
<keyword evidence="7" id="KW-0808">Transferase</keyword>
<dbReference type="PROSITE" id="PS50290">
    <property type="entry name" value="PI3_4_KINASE_3"/>
    <property type="match status" value="1"/>
</dbReference>
<comment type="subunit">
    <text evidence="3">Associates with DNA double-strand breaks.</text>
</comment>
<dbReference type="FunFam" id="1.10.1070.11:FF:000031">
    <property type="entry name" value="Phosphatidyl inositol 3-kinase"/>
    <property type="match status" value="1"/>
</dbReference>